<organism evidence="1 2">
    <name type="scientific">Cedecea neteri</name>
    <dbReference type="NCBI Taxonomy" id="158822"/>
    <lineage>
        <taxon>Bacteria</taxon>
        <taxon>Pseudomonadati</taxon>
        <taxon>Pseudomonadota</taxon>
        <taxon>Gammaproteobacteria</taxon>
        <taxon>Enterobacterales</taxon>
        <taxon>Enterobacteriaceae</taxon>
        <taxon>Cedecea</taxon>
    </lineage>
</organism>
<reference evidence="1 2" key="1">
    <citation type="submission" date="2017-09" db="EMBL/GenBank/DDBJ databases">
        <title>FDA dAtabase for Regulatory Grade micrObial Sequences (FDA-ARGOS): Supporting development and validation of Infectious Disease Dx tests.</title>
        <authorList>
            <person name="Minogue T."/>
            <person name="Wolcott M."/>
            <person name="Wasieloski L."/>
            <person name="Aguilar W."/>
            <person name="Moore D."/>
            <person name="Tallon L."/>
            <person name="Sadzewicz L."/>
            <person name="Ott S."/>
            <person name="Zhao X."/>
            <person name="Nagaraj S."/>
            <person name="Vavikolanu K."/>
            <person name="Aluvathingal J."/>
            <person name="Nadendla S."/>
            <person name="Sichtig H."/>
        </authorList>
    </citation>
    <scope>NUCLEOTIDE SEQUENCE [LARGE SCALE GENOMIC DNA]</scope>
    <source>
        <strain evidence="1 2">FDAARGOS_392</strain>
        <plasmid evidence="2">Plasmid unnamed</plasmid>
    </source>
</reference>
<accession>A0A291E5M5</accession>
<evidence type="ECO:0000313" key="2">
    <source>
        <dbReference type="Proteomes" id="UP000217979"/>
    </source>
</evidence>
<protein>
    <submittedName>
        <fullName evidence="1">Uncharacterized protein</fullName>
    </submittedName>
</protein>
<keyword evidence="1" id="KW-0614">Plasmid</keyword>
<geneLocation type="plasmid" evidence="1">
    <name>unnamed</name>
</geneLocation>
<proteinExistence type="predicted"/>
<sequence length="106" mass="11614">MDHFPLHRQQKINALEGSGTVGEHAGGLARTNCRRAVTAGKRPETWPALPADAVGAGHTERKSEKVLWVYVSAAGSERDIVMNDCCSGRVREYARAMLKGGRAPWW</sequence>
<dbReference type="EMBL" id="CP023526">
    <property type="protein sequence ID" value="ATF95375.1"/>
    <property type="molecule type" value="Genomic_DNA"/>
</dbReference>
<name>A0A291E5M5_9ENTR</name>
<dbReference type="Proteomes" id="UP000217979">
    <property type="component" value="Plasmid unnamed"/>
</dbReference>
<gene>
    <name evidence="1" type="ORF">CO704_25100</name>
</gene>
<evidence type="ECO:0000313" key="1">
    <source>
        <dbReference type="EMBL" id="ATF95375.1"/>
    </source>
</evidence>
<dbReference type="AlphaFoldDB" id="A0A291E5M5"/>